<protein>
    <submittedName>
        <fullName evidence="1">Uncharacterized protein</fullName>
    </submittedName>
</protein>
<evidence type="ECO:0000313" key="1">
    <source>
        <dbReference type="EMBL" id="SVD34812.1"/>
    </source>
</evidence>
<accession>A0A382UKW4</accession>
<reference evidence="1" key="1">
    <citation type="submission" date="2018-05" db="EMBL/GenBank/DDBJ databases">
        <authorList>
            <person name="Lanie J.A."/>
            <person name="Ng W.-L."/>
            <person name="Kazmierczak K.M."/>
            <person name="Andrzejewski T.M."/>
            <person name="Davidsen T.M."/>
            <person name="Wayne K.J."/>
            <person name="Tettelin H."/>
            <person name="Glass J.I."/>
            <person name="Rusch D."/>
            <person name="Podicherti R."/>
            <person name="Tsui H.-C.T."/>
            <person name="Winkler M.E."/>
        </authorList>
    </citation>
    <scope>NUCLEOTIDE SEQUENCE</scope>
</reference>
<proteinExistence type="predicted"/>
<organism evidence="1">
    <name type="scientific">marine metagenome</name>
    <dbReference type="NCBI Taxonomy" id="408172"/>
    <lineage>
        <taxon>unclassified sequences</taxon>
        <taxon>metagenomes</taxon>
        <taxon>ecological metagenomes</taxon>
    </lineage>
</organism>
<feature type="non-terminal residue" evidence="1">
    <location>
        <position position="114"/>
    </location>
</feature>
<feature type="non-terminal residue" evidence="1">
    <location>
        <position position="1"/>
    </location>
</feature>
<dbReference type="EMBL" id="UINC01144968">
    <property type="protein sequence ID" value="SVD34812.1"/>
    <property type="molecule type" value="Genomic_DNA"/>
</dbReference>
<sequence>MDELKTLGDLIKTKNDIETQISQIIDRPGLQGHIGEFIAGKIFDLKLHEDATKRGNDGVFRSGPLAGKNVNVKLYGKRDNVLDINLTDPAEYYLVLTGPKSHIGSSRGSTRPLV</sequence>
<dbReference type="AlphaFoldDB" id="A0A382UKW4"/>
<name>A0A382UKW4_9ZZZZ</name>
<gene>
    <name evidence="1" type="ORF">METZ01_LOCUS387666</name>
</gene>